<evidence type="ECO:0000313" key="9">
    <source>
        <dbReference type="Proteomes" id="UP000237082"/>
    </source>
</evidence>
<evidence type="ECO:0000256" key="3">
    <source>
        <dbReference type="ARBA" id="ARBA00022748"/>
    </source>
</evidence>
<reference evidence="9" key="1">
    <citation type="submission" date="2018-02" db="EMBL/GenBank/DDBJ databases">
        <authorList>
            <person name="O'Hara-Hanley K."/>
            <person name="Soby S."/>
        </authorList>
    </citation>
    <scope>NUCLEOTIDE SEQUENCE [LARGE SCALE GENOMIC DNA]</scope>
    <source>
        <strain evidence="9">MWU14-2602</strain>
    </source>
</reference>
<evidence type="ECO:0000256" key="1">
    <source>
        <dbReference type="ARBA" id="ARBA00004141"/>
    </source>
</evidence>
<dbReference type="PANTHER" id="PTHR31566:SF0">
    <property type="entry name" value="CYTOCHROME C BIOGENESIS PROTEIN CCS1, CHLOROPLASTIC"/>
    <property type="match status" value="1"/>
</dbReference>
<dbReference type="GO" id="GO:0016020">
    <property type="term" value="C:membrane"/>
    <property type="evidence" value="ECO:0007669"/>
    <property type="project" value="UniProtKB-SubCell"/>
</dbReference>
<evidence type="ECO:0000256" key="6">
    <source>
        <dbReference type="SAM" id="Phobius"/>
    </source>
</evidence>
<feature type="transmembrane region" description="Helical" evidence="6">
    <location>
        <begin position="166"/>
        <end position="184"/>
    </location>
</feature>
<proteinExistence type="predicted"/>
<feature type="transmembrane region" description="Helical" evidence="6">
    <location>
        <begin position="74"/>
        <end position="92"/>
    </location>
</feature>
<protein>
    <submittedName>
        <fullName evidence="8">Cytochrome c biogenesis protein ResB</fullName>
    </submittedName>
</protein>
<comment type="caution">
    <text evidence="8">The sequence shown here is derived from an EMBL/GenBank/DDBJ whole genome shotgun (WGS) entry which is preliminary data.</text>
</comment>
<evidence type="ECO:0000313" key="8">
    <source>
        <dbReference type="EMBL" id="POZ63317.1"/>
    </source>
</evidence>
<dbReference type="Pfam" id="PF05140">
    <property type="entry name" value="ResB"/>
    <property type="match status" value="1"/>
</dbReference>
<keyword evidence="2 6" id="KW-0812">Transmembrane</keyword>
<dbReference type="InterPro" id="IPR007816">
    <property type="entry name" value="ResB-like_domain"/>
</dbReference>
<feature type="transmembrane region" description="Helical" evidence="6">
    <location>
        <begin position="610"/>
        <end position="628"/>
    </location>
</feature>
<gene>
    <name evidence="8" type="ORF">C2I19_04765</name>
</gene>
<keyword evidence="9" id="KW-1185">Reference proteome</keyword>
<keyword evidence="5 6" id="KW-0472">Membrane</keyword>
<dbReference type="Proteomes" id="UP000237082">
    <property type="component" value="Unassembled WGS sequence"/>
</dbReference>
<evidence type="ECO:0000256" key="2">
    <source>
        <dbReference type="ARBA" id="ARBA00022692"/>
    </source>
</evidence>
<evidence type="ECO:0000256" key="5">
    <source>
        <dbReference type="ARBA" id="ARBA00023136"/>
    </source>
</evidence>
<dbReference type="GO" id="GO:0017004">
    <property type="term" value="P:cytochrome complex assembly"/>
    <property type="evidence" value="ECO:0007669"/>
    <property type="project" value="UniProtKB-KW"/>
</dbReference>
<sequence>MKKNNRRQHTAHALHELFSSMRFAIGLLTILAIASVIGTVLKQNEPYPNYAFEFGPFWFRVFERLGLYDVYHSAWFLVILGFLVLSLTLCVLRNGPGFIRQMRSFREKANDGSLAAMPHSAAFAAERSEAQPLFAYLQAQGFRWRESPRGDGGLLIAAKRGAAGKLGYFFAHIALIVICLGGLLDGNLPLKLGEVVGRIVPETRDLPQSQIPAASRLGASNLSFRGNVNIAEGKSADVTFVNSGNGYLVQELPFIVSLKKFHVDYYSNGMPKLFASDIVVTDKASGKHTEATVKVNHPLIVDGVAIYQSSFGDGGSPLRFSAWNLAAPQAAPSPLQGVSMSSQPLRANGKDYSLEFGELRVFNIENVGKPAEAETTLRQRMHDAREVRQDKALKNFGPSIGFKLRDAQGQAVEYLNYMAPIEQDGAQYLMAGMRKTPAEPFQYLRLPLDDEMKIDRFMRLYSALRNPALYDEIAARATAKARQGGVIDDKLARQFGDSVKGVLQRFADSGFAGLEKFLDERVPAAQRQAVAQTYIKILQGAVIDVMAVADDKAHAPQLKADAAHYRFLLDGLVAAGSLRDYGAPVFLQLDGFDQVQSSGLQLTRSPGKTLVYLGSVLLVLGIVLMFYVRELRLWIRIDGRRLRVAMTSNRHNRDLDQDFLRHLDAIKQLTRGHDGTR</sequence>
<dbReference type="RefSeq" id="WP_103901760.1">
    <property type="nucleotide sequence ID" value="NZ_PQWB01000017.1"/>
</dbReference>
<dbReference type="AlphaFoldDB" id="A0A2S5DJU6"/>
<dbReference type="PANTHER" id="PTHR31566">
    <property type="entry name" value="CYTOCHROME C BIOGENESIS PROTEIN CCS1, CHLOROPLASTIC"/>
    <property type="match status" value="1"/>
</dbReference>
<name>A0A2S5DJU6_9NEIS</name>
<dbReference type="OrthoDB" id="9770923at2"/>
<accession>A0A2S5DJU6</accession>
<evidence type="ECO:0000259" key="7">
    <source>
        <dbReference type="Pfam" id="PF05140"/>
    </source>
</evidence>
<dbReference type="InterPro" id="IPR023494">
    <property type="entry name" value="Cyt_c_bgen_Ccs1/CcsB/ResB"/>
</dbReference>
<feature type="domain" description="ResB-like" evidence="7">
    <location>
        <begin position="21"/>
        <end position="659"/>
    </location>
</feature>
<keyword evidence="3" id="KW-0201">Cytochrome c-type biogenesis</keyword>
<feature type="transmembrane region" description="Helical" evidence="6">
    <location>
        <begin position="21"/>
        <end position="41"/>
    </location>
</feature>
<keyword evidence="4 6" id="KW-1133">Transmembrane helix</keyword>
<dbReference type="EMBL" id="PQWB01000017">
    <property type="protein sequence ID" value="POZ63317.1"/>
    <property type="molecule type" value="Genomic_DNA"/>
</dbReference>
<comment type="subcellular location">
    <subcellularLocation>
        <location evidence="1">Membrane</location>
        <topology evidence="1">Multi-pass membrane protein</topology>
    </subcellularLocation>
</comment>
<evidence type="ECO:0000256" key="4">
    <source>
        <dbReference type="ARBA" id="ARBA00022989"/>
    </source>
</evidence>
<organism evidence="8 9">
    <name type="scientific">Chromobacterium alticapitis</name>
    <dbReference type="NCBI Taxonomy" id="2073169"/>
    <lineage>
        <taxon>Bacteria</taxon>
        <taxon>Pseudomonadati</taxon>
        <taxon>Pseudomonadota</taxon>
        <taxon>Betaproteobacteria</taxon>
        <taxon>Neisseriales</taxon>
        <taxon>Chromobacteriaceae</taxon>
        <taxon>Chromobacterium</taxon>
    </lineage>
</organism>